<dbReference type="Proteomes" id="UP000321820">
    <property type="component" value="Chromosome"/>
</dbReference>
<accession>A0A5B9E929</accession>
<reference evidence="1 2" key="1">
    <citation type="submission" date="2019-08" db="EMBL/GenBank/DDBJ databases">
        <title>Complete genome sequence of Terriglobus albidus strain ORNL.</title>
        <authorList>
            <person name="Podar M."/>
        </authorList>
    </citation>
    <scope>NUCLEOTIDE SEQUENCE [LARGE SCALE GENOMIC DNA]</scope>
    <source>
        <strain evidence="1 2">ORNL</strain>
    </source>
</reference>
<proteinExistence type="predicted"/>
<sequence length="1012" mass="112686">MRFHRRGLYIFAASLIGLGSVAFAQNSTVLIPGPLRSFLRMAGVSQKAAPEDILPLFARSVFIRGYSGGRPSEYLMLLDRYVAQARELQALAGPAGALKVTSCTDAVPLLQILGYRIRNGCGKTTLLMTADPDRAFLTIDSGFPLPQLEEALQNGQTFTMPYTYSQVPGLLHESDWFSISTSRRRGISSLIDAIVDDPSVARLYWAMSKLDPETRNVLLHQPGLRRLAPVAAVLDFYGGELDVHENRVIVPGGPASDNAWKDIVGASPQSPGDFILHLLAKDRGWTAAYFDSLSRASREQQAHLTEPTRLKQLYEAFRPYDQDPPATRGVFRRAPDILVLFSRANWAPDGTPHIPGDIDTWKRILADAPRNRAISEWAKHAKGWNRPDQVLQGMVGISRTDMESGPLQIFFQANAIDRARGNATPLDPQTVRLMASHFSQYANWFPLFAEFPELDNNSIQQFINTAQAVSGISNETLRGNALGSFQAVVGIWQVLARQDEIQPTMLNASWLHMLEPFNKVQNDTELFDHARESLGQLAMAAAGKPNCTQDEWIDLLGGPRQSSREARAMQQEMAGRIHSVMADQRLVSLDTLFAFSDGLSALSQGTTTPDKLLPMAEQLREFEMPRAILTTMERIEWAPRGYSIRHAQLQARTDMTKLLKSQPNKQQLENARGTLAAFLRDTLVGLNYAYYEPPGAQMLHHNPVFVRAHDFTGMTVSSPERAWMIAELFGTGSPASGGAYLAGSLADLPFALAKSEQDFIVPENVQALIWRELVPELLVSASMPRWWEITAPEMHAAALYQKAGEDLIDLARKNPEVRSRVHSILEDRLTVGQMMTVDDAWNSKTPAPPKIAPADAFYLASVYRTRFPQEPAWSPAGQELETLSKEHPEESRPDRIARDFGVPHPVMDSSYGRDLLAIKPFPFFGGFSSRLFGESWDSNNFYWARLADELGYQPVMLHRLVPELTRRMTAKIFASHIEDWAALDRAMRETGEDFRHSIAAQKAAQAVASSAQ</sequence>
<dbReference type="AlphaFoldDB" id="A0A5B9E929"/>
<dbReference type="KEGG" id="talb:FTW19_09090"/>
<keyword evidence="2" id="KW-1185">Reference proteome</keyword>
<gene>
    <name evidence="1" type="ORF">FTW19_09090</name>
</gene>
<evidence type="ECO:0008006" key="3">
    <source>
        <dbReference type="Google" id="ProtNLM"/>
    </source>
</evidence>
<dbReference type="EMBL" id="CP042806">
    <property type="protein sequence ID" value="QEE28134.1"/>
    <property type="molecule type" value="Genomic_DNA"/>
</dbReference>
<evidence type="ECO:0000313" key="1">
    <source>
        <dbReference type="EMBL" id="QEE28134.1"/>
    </source>
</evidence>
<dbReference type="OrthoDB" id="99573at2"/>
<evidence type="ECO:0000313" key="2">
    <source>
        <dbReference type="Proteomes" id="UP000321820"/>
    </source>
</evidence>
<name>A0A5B9E929_9BACT</name>
<dbReference type="RefSeq" id="WP_147647326.1">
    <property type="nucleotide sequence ID" value="NZ_CP042806.1"/>
</dbReference>
<protein>
    <recommendedName>
        <fullName evidence="3">DUF3160 domain-containing protein</fullName>
    </recommendedName>
</protein>
<organism evidence="1 2">
    <name type="scientific">Terriglobus albidus</name>
    <dbReference type="NCBI Taxonomy" id="1592106"/>
    <lineage>
        <taxon>Bacteria</taxon>
        <taxon>Pseudomonadati</taxon>
        <taxon>Acidobacteriota</taxon>
        <taxon>Terriglobia</taxon>
        <taxon>Terriglobales</taxon>
        <taxon>Acidobacteriaceae</taxon>
        <taxon>Terriglobus</taxon>
    </lineage>
</organism>